<reference evidence="2" key="2">
    <citation type="submission" date="2020-09" db="EMBL/GenBank/DDBJ databases">
        <authorList>
            <person name="Sun Q."/>
            <person name="Sedlacek I."/>
        </authorList>
    </citation>
    <scope>NUCLEOTIDE SEQUENCE</scope>
    <source>
        <strain evidence="2">CCM 8711</strain>
    </source>
</reference>
<evidence type="ECO:0000256" key="1">
    <source>
        <dbReference type="SAM" id="Phobius"/>
    </source>
</evidence>
<proteinExistence type="predicted"/>
<evidence type="ECO:0000313" key="3">
    <source>
        <dbReference type="Proteomes" id="UP000662074"/>
    </source>
</evidence>
<reference evidence="2" key="1">
    <citation type="journal article" date="2014" name="Int. J. Syst. Evol. Microbiol.">
        <title>Complete genome sequence of Corynebacterium casei LMG S-19264T (=DSM 44701T), isolated from a smear-ripened cheese.</title>
        <authorList>
            <consortium name="US DOE Joint Genome Institute (JGI-PGF)"/>
            <person name="Walter F."/>
            <person name="Albersmeier A."/>
            <person name="Kalinowski J."/>
            <person name="Ruckert C."/>
        </authorList>
    </citation>
    <scope>NUCLEOTIDE SEQUENCE</scope>
    <source>
        <strain evidence="2">CCM 8711</strain>
    </source>
</reference>
<keyword evidence="1" id="KW-1133">Transmembrane helix</keyword>
<feature type="transmembrane region" description="Helical" evidence="1">
    <location>
        <begin position="81"/>
        <end position="100"/>
    </location>
</feature>
<dbReference type="RefSeq" id="WP_188419008.1">
    <property type="nucleotide sequence ID" value="NZ_BMDO01000020.1"/>
</dbReference>
<dbReference type="Proteomes" id="UP000662074">
    <property type="component" value="Unassembled WGS sequence"/>
</dbReference>
<keyword evidence="1" id="KW-0812">Transmembrane</keyword>
<organism evidence="2 3">
    <name type="scientific">Mucilaginibacter galii</name>
    <dbReference type="NCBI Taxonomy" id="2005073"/>
    <lineage>
        <taxon>Bacteria</taxon>
        <taxon>Pseudomonadati</taxon>
        <taxon>Bacteroidota</taxon>
        <taxon>Sphingobacteriia</taxon>
        <taxon>Sphingobacteriales</taxon>
        <taxon>Sphingobacteriaceae</taxon>
        <taxon>Mucilaginibacter</taxon>
    </lineage>
</organism>
<dbReference type="EMBL" id="BMDO01000020">
    <property type="protein sequence ID" value="GGI52817.1"/>
    <property type="molecule type" value="Genomic_DNA"/>
</dbReference>
<feature type="transmembrane region" description="Helical" evidence="1">
    <location>
        <begin position="6"/>
        <end position="24"/>
    </location>
</feature>
<protein>
    <submittedName>
        <fullName evidence="2">Uncharacterized protein</fullName>
    </submittedName>
</protein>
<evidence type="ECO:0000313" key="2">
    <source>
        <dbReference type="EMBL" id="GGI52817.1"/>
    </source>
</evidence>
<gene>
    <name evidence="2" type="ORF">GCM10011425_40290</name>
</gene>
<comment type="caution">
    <text evidence="2">The sequence shown here is derived from an EMBL/GenBank/DDBJ whole genome shotgun (WGS) entry which is preliminary data.</text>
</comment>
<accession>A0A917JE12</accession>
<sequence>MSSAGLIIQVLAIVTGLLATALFVKSNLTIMKFRQLTSLGLLALWTGSIDTSKLIIVDGRNNKVVEKELINAILLHKRARIVVYAAVVLNILALVIGHGVS</sequence>
<name>A0A917JE12_9SPHI</name>
<dbReference type="AlphaFoldDB" id="A0A917JE12"/>
<keyword evidence="1" id="KW-0472">Membrane</keyword>
<keyword evidence="3" id="KW-1185">Reference proteome</keyword>